<reference evidence="4 5" key="1">
    <citation type="submission" date="2019-06" db="EMBL/GenBank/DDBJ databases">
        <title>Sequencing the genomes of 1000 actinobacteria strains.</title>
        <authorList>
            <person name="Klenk H.-P."/>
        </authorList>
    </citation>
    <scope>NUCLEOTIDE SEQUENCE [LARGE SCALE GENOMIC DNA]</scope>
    <source>
        <strain evidence="4 5">DSM 45043</strain>
    </source>
</reference>
<evidence type="ECO:0000256" key="1">
    <source>
        <dbReference type="ARBA" id="ARBA00008814"/>
    </source>
</evidence>
<feature type="chain" id="PRO_5038732809" evidence="2">
    <location>
        <begin position="22"/>
        <end position="326"/>
    </location>
</feature>
<dbReference type="Pfam" id="PF01497">
    <property type="entry name" value="Peripla_BP_2"/>
    <property type="match status" value="1"/>
</dbReference>
<dbReference type="PROSITE" id="PS50983">
    <property type="entry name" value="FE_B12_PBP"/>
    <property type="match status" value="1"/>
</dbReference>
<comment type="caution">
    <text evidence="4">The sequence shown here is derived from an EMBL/GenBank/DDBJ whole genome shotgun (WGS) entry which is preliminary data.</text>
</comment>
<dbReference type="InterPro" id="IPR002491">
    <property type="entry name" value="ABC_transptr_periplasmic_BD"/>
</dbReference>
<proteinExistence type="inferred from homology"/>
<name>A0A543I7D8_9ACTN</name>
<dbReference type="OrthoDB" id="9797850at2"/>
<keyword evidence="5" id="KW-1185">Reference proteome</keyword>
<keyword evidence="2" id="KW-0732">Signal</keyword>
<feature type="signal peptide" evidence="2">
    <location>
        <begin position="1"/>
        <end position="21"/>
    </location>
</feature>
<dbReference type="SUPFAM" id="SSF53807">
    <property type="entry name" value="Helical backbone' metal receptor"/>
    <property type="match status" value="1"/>
</dbReference>
<dbReference type="AlphaFoldDB" id="A0A543I7D8"/>
<dbReference type="Gene3D" id="3.40.50.1980">
    <property type="entry name" value="Nitrogenase molybdenum iron protein domain"/>
    <property type="match status" value="2"/>
</dbReference>
<dbReference type="PROSITE" id="PS51257">
    <property type="entry name" value="PROKAR_LIPOPROTEIN"/>
    <property type="match status" value="1"/>
</dbReference>
<feature type="domain" description="Fe/B12 periplasmic-binding" evidence="3">
    <location>
        <begin position="58"/>
        <end position="326"/>
    </location>
</feature>
<dbReference type="InterPro" id="IPR050902">
    <property type="entry name" value="ABC_Transporter_SBP"/>
</dbReference>
<gene>
    <name evidence="4" type="ORF">FHX41_0092</name>
</gene>
<protein>
    <submittedName>
        <fullName evidence="4">ABC-type Fe3+-hydroxamate transport system substrate-binding protein</fullName>
    </submittedName>
</protein>
<dbReference type="EMBL" id="VFPO01000001">
    <property type="protein sequence ID" value="TQM66514.1"/>
    <property type="molecule type" value="Genomic_DNA"/>
</dbReference>
<evidence type="ECO:0000313" key="4">
    <source>
        <dbReference type="EMBL" id="TQM66514.1"/>
    </source>
</evidence>
<sequence length="326" mass="33616">MKHRRSLAVLTALALGLSACASAPTRARDDPSGSAAFPLTLDVPGTGKTLTIAEEPRRIVALSPDAAIALHELGLTDRIVAIPKAAENPALNPYAEQMADVEHVIAGENSPEPERVLAWKPDLVVVTARHSGERNASEVLGATGVPVLTLTNGWSSSDAVIENLGLIGRATGAAGKARALAAEIREGLAEVRGRAADAESTPAVAILSNQARVPFINAGSSLVSELVANGGGANAADRIGIRRTMPVQPEQLVAAKPDAIMLVDVTGKGESSFDAVLRNPAVAALPAVRERRVRTFPGREVYALAGRQVVAGSAAVLAWLHPGLAG</sequence>
<accession>A0A543I7D8</accession>
<comment type="similarity">
    <text evidence="1">Belongs to the bacterial solute-binding protein 8 family.</text>
</comment>
<dbReference type="PANTHER" id="PTHR30535:SF34">
    <property type="entry name" value="MOLYBDATE-BINDING PROTEIN MOLA"/>
    <property type="match status" value="1"/>
</dbReference>
<dbReference type="PANTHER" id="PTHR30535">
    <property type="entry name" value="VITAMIN B12-BINDING PROTEIN"/>
    <property type="match status" value="1"/>
</dbReference>
<organism evidence="4 5">
    <name type="scientific">Actinomadura hallensis</name>
    <dbReference type="NCBI Taxonomy" id="337895"/>
    <lineage>
        <taxon>Bacteria</taxon>
        <taxon>Bacillati</taxon>
        <taxon>Actinomycetota</taxon>
        <taxon>Actinomycetes</taxon>
        <taxon>Streptosporangiales</taxon>
        <taxon>Thermomonosporaceae</taxon>
        <taxon>Actinomadura</taxon>
    </lineage>
</organism>
<evidence type="ECO:0000256" key="2">
    <source>
        <dbReference type="SAM" id="SignalP"/>
    </source>
</evidence>
<evidence type="ECO:0000259" key="3">
    <source>
        <dbReference type="PROSITE" id="PS50983"/>
    </source>
</evidence>
<evidence type="ECO:0000313" key="5">
    <source>
        <dbReference type="Proteomes" id="UP000316706"/>
    </source>
</evidence>
<dbReference type="RefSeq" id="WP_141965615.1">
    <property type="nucleotide sequence ID" value="NZ_VFPO01000001.1"/>
</dbReference>
<dbReference type="Proteomes" id="UP000316706">
    <property type="component" value="Unassembled WGS sequence"/>
</dbReference>